<evidence type="ECO:0000259" key="7">
    <source>
        <dbReference type="PROSITE" id="PS51081"/>
    </source>
</evidence>
<evidence type="ECO:0000313" key="8">
    <source>
        <dbReference type="EMBL" id="RZB90358.1"/>
    </source>
</evidence>
<evidence type="ECO:0000256" key="3">
    <source>
        <dbReference type="ARBA" id="ARBA00022833"/>
    </source>
</evidence>
<evidence type="ECO:0000256" key="1">
    <source>
        <dbReference type="ARBA" id="ARBA00022723"/>
    </source>
</evidence>
<dbReference type="EMBL" id="QZWG01000009">
    <property type="protein sequence ID" value="RZB90358.1"/>
    <property type="molecule type" value="Genomic_DNA"/>
</dbReference>
<feature type="non-terminal residue" evidence="8">
    <location>
        <position position="1"/>
    </location>
</feature>
<proteinExistence type="predicted"/>
<evidence type="ECO:0000256" key="5">
    <source>
        <dbReference type="PROSITE-ProRule" id="PRU00455"/>
    </source>
</evidence>
<dbReference type="UniPathway" id="UPA00143"/>
<keyword evidence="9" id="KW-1185">Reference proteome</keyword>
<accession>A0A445IW68</accession>
<dbReference type="SUPFAM" id="SSF49599">
    <property type="entry name" value="TRAF domain-like"/>
    <property type="match status" value="1"/>
</dbReference>
<evidence type="ECO:0000313" key="9">
    <source>
        <dbReference type="Proteomes" id="UP000289340"/>
    </source>
</evidence>
<dbReference type="GO" id="GO:0008270">
    <property type="term" value="F:zinc ion binding"/>
    <property type="evidence" value="ECO:0007669"/>
    <property type="project" value="UniProtKB-KW"/>
</dbReference>
<sequence length="284" mass="32320">VNGGGDNGVPMILTDPDVFVCCGCRDTLTIPIYECSKGHVILCSPCCNKHGYKCPFCSMFIGDKRCRAIEAVMESMKTVCCYAKHGCNAIVRYSEKRDHEKTCTFVPCLCPQPRCDWISNSNELGQHFKVKHFYKRIPFKYGEFFYVSLRRDTTTRVLQAVSDGKLFVISNDKREKKNSLILFHVGPNSWIPKFDYEVRATSDGAVLLPQTFVETTQGLKFEFSLLSFLHIPIEMWPCNGQIKLQFLITTVSGADKVVSEENNDQNGRPKRIRNRPVGLNDFYP</sequence>
<protein>
    <submittedName>
        <fullName evidence="8">E3 ubiquitin-protein ligase SINA-like 10</fullName>
    </submittedName>
</protein>
<dbReference type="InterPro" id="IPR044286">
    <property type="entry name" value="SINL_plant"/>
</dbReference>
<dbReference type="Gene3D" id="3.30.40.10">
    <property type="entry name" value="Zinc/RING finger domain, C3HC4 (zinc finger)"/>
    <property type="match status" value="1"/>
</dbReference>
<gene>
    <name evidence="8" type="ORF">D0Y65_023017</name>
</gene>
<name>A0A445IW68_GLYSO</name>
<keyword evidence="3" id="KW-0862">Zinc</keyword>
<reference evidence="8 9" key="1">
    <citation type="submission" date="2018-09" db="EMBL/GenBank/DDBJ databases">
        <title>A high-quality reference genome of wild soybean provides a powerful tool to mine soybean genomes.</title>
        <authorList>
            <person name="Xie M."/>
            <person name="Chung C.Y.L."/>
            <person name="Li M.-W."/>
            <person name="Wong F.-L."/>
            <person name="Chan T.-F."/>
            <person name="Lam H.-M."/>
        </authorList>
    </citation>
    <scope>NUCLEOTIDE SEQUENCE [LARGE SCALE GENOMIC DNA]</scope>
    <source>
        <strain evidence="9">cv. W05</strain>
        <tissue evidence="8">Hypocotyl of etiolated seedlings</tissue>
    </source>
</reference>
<evidence type="ECO:0000256" key="6">
    <source>
        <dbReference type="SAM" id="MobiDB-lite"/>
    </source>
</evidence>
<evidence type="ECO:0000256" key="4">
    <source>
        <dbReference type="ARBA" id="ARBA00024004"/>
    </source>
</evidence>
<dbReference type="PANTHER" id="PTHR46632">
    <property type="entry name" value="E3 UBIQUITIN-PROTEIN LIGASE SINA-LIKE 4"/>
    <property type="match status" value="1"/>
</dbReference>
<dbReference type="PANTHER" id="PTHR46632:SF16">
    <property type="entry name" value="E3 UBIQUITIN-PROTEIN LIGASE SINA-LIKE 10"/>
    <property type="match status" value="1"/>
</dbReference>
<keyword evidence="2 5" id="KW-0863">Zinc-finger</keyword>
<dbReference type="PROSITE" id="PS51081">
    <property type="entry name" value="ZF_SIAH"/>
    <property type="match status" value="1"/>
</dbReference>
<dbReference type="GO" id="GO:0016567">
    <property type="term" value="P:protein ubiquitination"/>
    <property type="evidence" value="ECO:0007669"/>
    <property type="project" value="UniProtKB-UniPathway"/>
</dbReference>
<keyword evidence="1" id="KW-0479">Metal-binding</keyword>
<dbReference type="AlphaFoldDB" id="A0A445IW68"/>
<evidence type="ECO:0000256" key="2">
    <source>
        <dbReference type="ARBA" id="ARBA00022771"/>
    </source>
</evidence>
<dbReference type="InterPro" id="IPR013010">
    <property type="entry name" value="Znf_SIAH"/>
</dbReference>
<comment type="caution">
    <text evidence="8">The sequence shown here is derived from an EMBL/GenBank/DDBJ whole genome shotgun (WGS) entry which is preliminary data.</text>
</comment>
<organism evidence="8 9">
    <name type="scientific">Glycine soja</name>
    <name type="common">Wild soybean</name>
    <dbReference type="NCBI Taxonomy" id="3848"/>
    <lineage>
        <taxon>Eukaryota</taxon>
        <taxon>Viridiplantae</taxon>
        <taxon>Streptophyta</taxon>
        <taxon>Embryophyta</taxon>
        <taxon>Tracheophyta</taxon>
        <taxon>Spermatophyta</taxon>
        <taxon>Magnoliopsida</taxon>
        <taxon>eudicotyledons</taxon>
        <taxon>Gunneridae</taxon>
        <taxon>Pentapetalae</taxon>
        <taxon>rosids</taxon>
        <taxon>fabids</taxon>
        <taxon>Fabales</taxon>
        <taxon>Fabaceae</taxon>
        <taxon>Papilionoideae</taxon>
        <taxon>50 kb inversion clade</taxon>
        <taxon>NPAAA clade</taxon>
        <taxon>indigoferoid/millettioid clade</taxon>
        <taxon>Phaseoleae</taxon>
        <taxon>Glycine</taxon>
        <taxon>Glycine subgen. Soja</taxon>
    </lineage>
</organism>
<feature type="region of interest" description="Disordered" evidence="6">
    <location>
        <begin position="259"/>
        <end position="284"/>
    </location>
</feature>
<dbReference type="Proteomes" id="UP000289340">
    <property type="component" value="Chromosome 9"/>
</dbReference>
<dbReference type="Pfam" id="PF21361">
    <property type="entry name" value="Sina_ZnF"/>
    <property type="match status" value="1"/>
</dbReference>
<feature type="domain" description="SIAH-type" evidence="7">
    <location>
        <begin position="75"/>
        <end position="133"/>
    </location>
</feature>
<comment type="function">
    <text evidence="4">E3 ubiquitin-protein ligase that mediates ubiquitination and subsequent proteasomal degradation of target proteins. E3 ubiquitin ligases accept ubiquitin from an E2 ubiquitin-conjugating enzyme in the form of a thioester and then directly transfers the ubiquitin to targeted substrates. It probably triggers the ubiquitin-mediated degradation of different substrates.</text>
</comment>
<dbReference type="InterPro" id="IPR013083">
    <property type="entry name" value="Znf_RING/FYVE/PHD"/>
</dbReference>